<reference evidence="1 2" key="1">
    <citation type="submission" date="2023-09" db="EMBL/GenBank/DDBJ databases">
        <title>Analysis of Cronobacter sakazakii GY3 phage.</title>
        <authorList>
            <person name="Zhang L."/>
            <person name="Hui L."/>
            <person name="Soleimani-Delfan A."/>
        </authorList>
    </citation>
    <scope>NUCLEOTIDE SEQUENCE [LARGE SCALE GENOMIC DNA]</scope>
    <source>
        <strain evidence="1 2">GY3</strain>
    </source>
</reference>
<proteinExistence type="predicted"/>
<protein>
    <submittedName>
        <fullName evidence="1">Uncharacterized protein</fullName>
    </submittedName>
</protein>
<evidence type="ECO:0000313" key="2">
    <source>
        <dbReference type="Proteomes" id="UP001181945"/>
    </source>
</evidence>
<sequence>MTKAITSTKAVKPAAAATGRTVNKASKLASAFKVVMSATEIDAAIVKVCDTSKTLQDDIHEVAVAIMLHCYNHNDFTKARALVEGLGKGIRAKALVDWFHKAGLKVDEQKGFTGFNRAIMEKNWDFCKKNRWYTMKQENPFAGFDFEAEVKRLLARAEKAIAKDAETPEDARAEDYKMAVTAEQISALRKLSGATLQ</sequence>
<keyword evidence="2" id="KW-1185">Reference proteome</keyword>
<evidence type="ECO:0000313" key="1">
    <source>
        <dbReference type="EMBL" id="BET03776.1"/>
    </source>
</evidence>
<name>A0AA48R280_9CAUD</name>
<dbReference type="EMBL" id="LC779549">
    <property type="protein sequence ID" value="BET03776.1"/>
    <property type="molecule type" value="Genomic_DNA"/>
</dbReference>
<organism evidence="1 2">
    <name type="scientific">Cronobacter phage GY3</name>
    <dbReference type="NCBI Taxonomy" id="3075035"/>
    <lineage>
        <taxon>Viruses</taxon>
        <taxon>Duplodnaviria</taxon>
        <taxon>Heunggongvirae</taxon>
        <taxon>Uroviricota</taxon>
        <taxon>Caudoviricetes</taxon>
        <taxon>Autographivirales</taxon>
        <taxon>Autonotataviridae</taxon>
        <taxon>Melnykvirinae</taxon>
        <taxon>Cronosvirus</taxon>
        <taxon>Cronosvirus GY3</taxon>
    </lineage>
</organism>
<accession>A0AA48R280</accession>
<dbReference type="Proteomes" id="UP001181945">
    <property type="component" value="Segment"/>
</dbReference>